<evidence type="ECO:0000313" key="2">
    <source>
        <dbReference type="Proteomes" id="UP001500603"/>
    </source>
</evidence>
<proteinExistence type="predicted"/>
<name>A0ABP9KY62_9NOCA</name>
<reference evidence="2" key="1">
    <citation type="journal article" date="2019" name="Int. J. Syst. Evol. Microbiol.">
        <title>The Global Catalogue of Microorganisms (GCM) 10K type strain sequencing project: providing services to taxonomists for standard genome sequencing and annotation.</title>
        <authorList>
            <consortium name="The Broad Institute Genomics Platform"/>
            <consortium name="The Broad Institute Genome Sequencing Center for Infectious Disease"/>
            <person name="Wu L."/>
            <person name="Ma J."/>
        </authorList>
    </citation>
    <scope>NUCLEOTIDE SEQUENCE [LARGE SCALE GENOMIC DNA]</scope>
    <source>
        <strain evidence="2">JCM 18298</strain>
    </source>
</reference>
<protein>
    <submittedName>
        <fullName evidence="1">Uncharacterized protein</fullName>
    </submittedName>
</protein>
<dbReference type="Proteomes" id="UP001500603">
    <property type="component" value="Unassembled WGS sequence"/>
</dbReference>
<organism evidence="1 2">
    <name type="scientific">Nocardia callitridis</name>
    <dbReference type="NCBI Taxonomy" id="648753"/>
    <lineage>
        <taxon>Bacteria</taxon>
        <taxon>Bacillati</taxon>
        <taxon>Actinomycetota</taxon>
        <taxon>Actinomycetes</taxon>
        <taxon>Mycobacteriales</taxon>
        <taxon>Nocardiaceae</taxon>
        <taxon>Nocardia</taxon>
    </lineage>
</organism>
<comment type="caution">
    <text evidence="1">The sequence shown here is derived from an EMBL/GenBank/DDBJ whole genome shotgun (WGS) entry which is preliminary data.</text>
</comment>
<accession>A0ABP9KY62</accession>
<dbReference type="EMBL" id="BAABJM010000007">
    <property type="protein sequence ID" value="GAA5066146.1"/>
    <property type="molecule type" value="Genomic_DNA"/>
</dbReference>
<gene>
    <name evidence="1" type="ORF">GCM10023318_54010</name>
</gene>
<keyword evidence="2" id="KW-1185">Reference proteome</keyword>
<sequence length="186" mass="20853">MSAAARRELLILGIEGSATISERWQRRSEPGYVFRVWVRLDGKPPYETRACQQVSDADLARMRPGENVRCRVDPRDEDRLVLYVPAFSEAARCGLEKILADGRRADAKVLSTAPVSAEHEGLDAPLVRLDLELTAWDEPTPWHTRVTQPVPLTAMALLDRGRRLEVAFFTVDQGESVAIDWQASLT</sequence>
<evidence type="ECO:0000313" key="1">
    <source>
        <dbReference type="EMBL" id="GAA5066146.1"/>
    </source>
</evidence>